<dbReference type="GO" id="GO:0046872">
    <property type="term" value="F:metal ion binding"/>
    <property type="evidence" value="ECO:0007669"/>
    <property type="project" value="UniProtKB-KW"/>
</dbReference>
<dbReference type="PROSITE" id="PS51918">
    <property type="entry name" value="RADICAL_SAM"/>
    <property type="match status" value="1"/>
</dbReference>
<dbReference type="SFLD" id="SFLDG01095">
    <property type="entry name" value="Uncharacterised_Radical_SAM_Su"/>
    <property type="match status" value="1"/>
</dbReference>
<dbReference type="Proteomes" id="UP000245959">
    <property type="component" value="Unassembled WGS sequence"/>
</dbReference>
<dbReference type="InterPro" id="IPR058240">
    <property type="entry name" value="rSAM_sf"/>
</dbReference>
<dbReference type="Gene3D" id="3.20.20.70">
    <property type="entry name" value="Aldolase class I"/>
    <property type="match status" value="1"/>
</dbReference>
<dbReference type="EMBL" id="QEKH01000007">
    <property type="protein sequence ID" value="PVY44349.1"/>
    <property type="molecule type" value="Genomic_DNA"/>
</dbReference>
<dbReference type="RefSeq" id="WP_165832859.1">
    <property type="nucleotide sequence ID" value="NZ_CALXNT010000091.1"/>
</dbReference>
<protein>
    <submittedName>
        <fullName evidence="7">Radical SAM family protein</fullName>
    </submittedName>
</protein>
<evidence type="ECO:0000313" key="8">
    <source>
        <dbReference type="Proteomes" id="UP000245959"/>
    </source>
</evidence>
<evidence type="ECO:0000256" key="5">
    <source>
        <dbReference type="ARBA" id="ARBA00023014"/>
    </source>
</evidence>
<dbReference type="Pfam" id="PF04055">
    <property type="entry name" value="Radical_SAM"/>
    <property type="match status" value="1"/>
</dbReference>
<organism evidence="7 8">
    <name type="scientific">Victivallis vadensis</name>
    <dbReference type="NCBI Taxonomy" id="172901"/>
    <lineage>
        <taxon>Bacteria</taxon>
        <taxon>Pseudomonadati</taxon>
        <taxon>Lentisphaerota</taxon>
        <taxon>Lentisphaeria</taxon>
        <taxon>Victivallales</taxon>
        <taxon>Victivallaceae</taxon>
        <taxon>Victivallis</taxon>
    </lineage>
</organism>
<keyword evidence="8" id="KW-1185">Reference proteome</keyword>
<evidence type="ECO:0000259" key="6">
    <source>
        <dbReference type="PROSITE" id="PS51918"/>
    </source>
</evidence>
<dbReference type="GO" id="GO:0051536">
    <property type="term" value="F:iron-sulfur cluster binding"/>
    <property type="evidence" value="ECO:0007669"/>
    <property type="project" value="UniProtKB-KW"/>
</dbReference>
<keyword evidence="4" id="KW-0408">Iron</keyword>
<evidence type="ECO:0000256" key="2">
    <source>
        <dbReference type="ARBA" id="ARBA00022691"/>
    </source>
</evidence>
<gene>
    <name evidence="7" type="ORF">C8D82_107104</name>
</gene>
<dbReference type="SFLD" id="SFLDG01082">
    <property type="entry name" value="B12-binding_domain_containing"/>
    <property type="match status" value="1"/>
</dbReference>
<dbReference type="GO" id="GO:0003824">
    <property type="term" value="F:catalytic activity"/>
    <property type="evidence" value="ECO:0007669"/>
    <property type="project" value="InterPro"/>
</dbReference>
<dbReference type="PANTHER" id="PTHR43409:SF4">
    <property type="entry name" value="RADICAL SAM SUPERFAMILY PROTEIN"/>
    <property type="match status" value="1"/>
</dbReference>
<dbReference type="CDD" id="cd01335">
    <property type="entry name" value="Radical_SAM"/>
    <property type="match status" value="1"/>
</dbReference>
<comment type="cofactor">
    <cofactor evidence="1">
        <name>[4Fe-4S] cluster</name>
        <dbReference type="ChEBI" id="CHEBI:49883"/>
    </cofactor>
</comment>
<keyword evidence="3" id="KW-0479">Metal-binding</keyword>
<evidence type="ECO:0000256" key="1">
    <source>
        <dbReference type="ARBA" id="ARBA00001966"/>
    </source>
</evidence>
<keyword evidence="5" id="KW-0411">Iron-sulfur</keyword>
<dbReference type="SMART" id="SM00729">
    <property type="entry name" value="Elp3"/>
    <property type="match status" value="1"/>
</dbReference>
<evidence type="ECO:0000313" key="7">
    <source>
        <dbReference type="EMBL" id="PVY44349.1"/>
    </source>
</evidence>
<name>A0A2U1B6P4_9BACT</name>
<dbReference type="InterPro" id="IPR007197">
    <property type="entry name" value="rSAM"/>
</dbReference>
<dbReference type="SFLD" id="SFLDS00029">
    <property type="entry name" value="Radical_SAM"/>
    <property type="match status" value="1"/>
</dbReference>
<evidence type="ECO:0000256" key="4">
    <source>
        <dbReference type="ARBA" id="ARBA00023004"/>
    </source>
</evidence>
<comment type="caution">
    <text evidence="7">The sequence shown here is derived from an EMBL/GenBank/DDBJ whole genome shotgun (WGS) entry which is preliminary data.</text>
</comment>
<dbReference type="InterPro" id="IPR013785">
    <property type="entry name" value="Aldolase_TIM"/>
</dbReference>
<dbReference type="PROSITE" id="PS51257">
    <property type="entry name" value="PROKAR_LIPOPROTEIN"/>
    <property type="match status" value="1"/>
</dbReference>
<dbReference type="InterPro" id="IPR006638">
    <property type="entry name" value="Elp3/MiaA/NifB-like_rSAM"/>
</dbReference>
<dbReference type="PANTHER" id="PTHR43409">
    <property type="entry name" value="ANAEROBIC MAGNESIUM-PROTOPORPHYRIN IX MONOMETHYL ESTER CYCLASE-RELATED"/>
    <property type="match status" value="1"/>
</dbReference>
<sequence>MIRCREPLYRPPAEAGSLILQAAYGCAHNRCTFCGMYKGVRYQVRPEAELFGEISEAARLYPETRRVFLADGNALGLGYDRLRPLLERLAEAFPRLARVNLYANCRSIAALTDGELTGLRRLKLNTLYTGLESGSQRVLDLVHKGESAAETVRQVRRAEAAGFTCSVMVLVGLGGQSYSEEHADATAAALNLMRPTLLSALRVIPPGVLFDGFRELTEYQAVGELHRLIGLLELERTVFRADHPSNPAPLAGRFPQDKYRLLAELEATRRGGLLDRDGPGRRPFAL</sequence>
<accession>A0A2U1B6P4</accession>
<dbReference type="InterPro" id="IPR051198">
    <property type="entry name" value="BchE-like"/>
</dbReference>
<dbReference type="SUPFAM" id="SSF102114">
    <property type="entry name" value="Radical SAM enzymes"/>
    <property type="match status" value="1"/>
</dbReference>
<dbReference type="AlphaFoldDB" id="A0A2U1B6P4"/>
<proteinExistence type="predicted"/>
<dbReference type="GeneID" id="78294658"/>
<feature type="domain" description="Radical SAM core" evidence="6">
    <location>
        <begin position="10"/>
        <end position="232"/>
    </location>
</feature>
<evidence type="ECO:0000256" key="3">
    <source>
        <dbReference type="ARBA" id="ARBA00022723"/>
    </source>
</evidence>
<reference evidence="7 8" key="1">
    <citation type="submission" date="2018-04" db="EMBL/GenBank/DDBJ databases">
        <title>Genomic Encyclopedia of Type Strains, Phase IV (KMG-IV): sequencing the most valuable type-strain genomes for metagenomic binning, comparative biology and taxonomic classification.</title>
        <authorList>
            <person name="Goeker M."/>
        </authorList>
    </citation>
    <scope>NUCLEOTIDE SEQUENCE [LARGE SCALE GENOMIC DNA]</scope>
    <source>
        <strain evidence="7 8">DSM 14823</strain>
    </source>
</reference>
<keyword evidence="2" id="KW-0949">S-adenosyl-L-methionine</keyword>